<reference evidence="1" key="1">
    <citation type="submission" date="2014-09" db="EMBL/GenBank/DDBJ databases">
        <authorList>
            <person name="Magalhaes I.L.F."/>
            <person name="Oliveira U."/>
            <person name="Santos F.R."/>
            <person name="Vidigal T.H.D.A."/>
            <person name="Brescovit A.D."/>
            <person name="Santos A.J."/>
        </authorList>
    </citation>
    <scope>NUCLEOTIDE SEQUENCE</scope>
    <source>
        <tissue evidence="1">Shoot tissue taken approximately 20 cm above the soil surface</tissue>
    </source>
</reference>
<sequence length="37" mass="4185">MDFGRLQVCSSSQAWAIFTVTGLTGRYHCQKLVDTTY</sequence>
<organism evidence="1">
    <name type="scientific">Arundo donax</name>
    <name type="common">Giant reed</name>
    <name type="synonym">Donax arundinaceus</name>
    <dbReference type="NCBI Taxonomy" id="35708"/>
    <lineage>
        <taxon>Eukaryota</taxon>
        <taxon>Viridiplantae</taxon>
        <taxon>Streptophyta</taxon>
        <taxon>Embryophyta</taxon>
        <taxon>Tracheophyta</taxon>
        <taxon>Spermatophyta</taxon>
        <taxon>Magnoliopsida</taxon>
        <taxon>Liliopsida</taxon>
        <taxon>Poales</taxon>
        <taxon>Poaceae</taxon>
        <taxon>PACMAD clade</taxon>
        <taxon>Arundinoideae</taxon>
        <taxon>Arundineae</taxon>
        <taxon>Arundo</taxon>
    </lineage>
</organism>
<dbReference type="AlphaFoldDB" id="A0A0A9AHL2"/>
<proteinExistence type="predicted"/>
<reference evidence="1" key="2">
    <citation type="journal article" date="2015" name="Data Brief">
        <title>Shoot transcriptome of the giant reed, Arundo donax.</title>
        <authorList>
            <person name="Barrero R.A."/>
            <person name="Guerrero F.D."/>
            <person name="Moolhuijzen P."/>
            <person name="Goolsby J.A."/>
            <person name="Tidwell J."/>
            <person name="Bellgard S.E."/>
            <person name="Bellgard M.I."/>
        </authorList>
    </citation>
    <scope>NUCLEOTIDE SEQUENCE</scope>
    <source>
        <tissue evidence="1">Shoot tissue taken approximately 20 cm above the soil surface</tissue>
    </source>
</reference>
<accession>A0A0A9AHL2</accession>
<protein>
    <submittedName>
        <fullName evidence="1">Uncharacterized protein</fullName>
    </submittedName>
</protein>
<evidence type="ECO:0000313" key="1">
    <source>
        <dbReference type="EMBL" id="JAD51149.1"/>
    </source>
</evidence>
<dbReference type="EMBL" id="GBRH01246746">
    <property type="protein sequence ID" value="JAD51149.1"/>
    <property type="molecule type" value="Transcribed_RNA"/>
</dbReference>
<name>A0A0A9AHL2_ARUDO</name>